<name>A0ABV2R0C5_9HYPH</name>
<accession>A0ABV2R0C5</accession>
<organism evidence="1 2">
    <name type="scientific">Kaistia defluvii</name>
    <dbReference type="NCBI Taxonomy" id="410841"/>
    <lineage>
        <taxon>Bacteria</taxon>
        <taxon>Pseudomonadati</taxon>
        <taxon>Pseudomonadota</taxon>
        <taxon>Alphaproteobacteria</taxon>
        <taxon>Hyphomicrobiales</taxon>
        <taxon>Kaistiaceae</taxon>
        <taxon>Kaistia</taxon>
    </lineage>
</organism>
<sequence length="78" mass="8413">MKPTVTLARIHPLAASGSIGVDVRMQDSDTDKGPAMEAAERRLEKSIKKGAAALRRSADALKKIDDLLKSRKKTRPGS</sequence>
<proteinExistence type="predicted"/>
<evidence type="ECO:0000313" key="2">
    <source>
        <dbReference type="Proteomes" id="UP001549321"/>
    </source>
</evidence>
<protein>
    <submittedName>
        <fullName evidence="1">Uncharacterized protein</fullName>
    </submittedName>
</protein>
<dbReference type="Proteomes" id="UP001549321">
    <property type="component" value="Unassembled WGS sequence"/>
</dbReference>
<gene>
    <name evidence="1" type="ORF">ABIE08_002655</name>
</gene>
<dbReference type="RefSeq" id="WP_354551736.1">
    <property type="nucleotide sequence ID" value="NZ_JBEPSM010000002.1"/>
</dbReference>
<reference evidence="1 2" key="1">
    <citation type="submission" date="2024-06" db="EMBL/GenBank/DDBJ databases">
        <title>Sorghum-associated microbial communities from plants grown in Nebraska, USA.</title>
        <authorList>
            <person name="Schachtman D."/>
        </authorList>
    </citation>
    <scope>NUCLEOTIDE SEQUENCE [LARGE SCALE GENOMIC DNA]</scope>
    <source>
        <strain evidence="1 2">3207</strain>
    </source>
</reference>
<keyword evidence="2" id="KW-1185">Reference proteome</keyword>
<dbReference type="EMBL" id="JBEPSM010000002">
    <property type="protein sequence ID" value="MET4634709.1"/>
    <property type="molecule type" value="Genomic_DNA"/>
</dbReference>
<evidence type="ECO:0000313" key="1">
    <source>
        <dbReference type="EMBL" id="MET4634709.1"/>
    </source>
</evidence>
<comment type="caution">
    <text evidence="1">The sequence shown here is derived from an EMBL/GenBank/DDBJ whole genome shotgun (WGS) entry which is preliminary data.</text>
</comment>